<dbReference type="STRING" id="52441.SAMN05216302_101228"/>
<proteinExistence type="predicted"/>
<keyword evidence="2" id="KW-1185">Reference proteome</keyword>
<accession>A0A1I4BJ51</accession>
<dbReference type="Proteomes" id="UP000199533">
    <property type="component" value="Unassembled WGS sequence"/>
</dbReference>
<evidence type="ECO:0000313" key="1">
    <source>
        <dbReference type="EMBL" id="SFK67956.1"/>
    </source>
</evidence>
<reference evidence="2" key="1">
    <citation type="submission" date="2016-10" db="EMBL/GenBank/DDBJ databases">
        <authorList>
            <person name="Varghese N."/>
            <person name="Submissions S."/>
        </authorList>
    </citation>
    <scope>NUCLEOTIDE SEQUENCE [LARGE SCALE GENOMIC DNA]</scope>
    <source>
        <strain evidence="2">Nm69</strain>
    </source>
</reference>
<dbReference type="AlphaFoldDB" id="A0A1I4BJ51"/>
<organism evidence="1 2">
    <name type="scientific">Nitrosomonas aestuarii</name>
    <dbReference type="NCBI Taxonomy" id="52441"/>
    <lineage>
        <taxon>Bacteria</taxon>
        <taxon>Pseudomonadati</taxon>
        <taxon>Pseudomonadota</taxon>
        <taxon>Betaproteobacteria</taxon>
        <taxon>Nitrosomonadales</taxon>
        <taxon>Nitrosomonadaceae</taxon>
        <taxon>Nitrosomonas</taxon>
    </lineage>
</organism>
<dbReference type="EMBL" id="FOSP01000012">
    <property type="protein sequence ID" value="SFK67956.1"/>
    <property type="molecule type" value="Genomic_DNA"/>
</dbReference>
<protein>
    <submittedName>
        <fullName evidence="1">Uncharacterized protein</fullName>
    </submittedName>
</protein>
<sequence>MDEEFDKPIVLNCLGNIFESDLIGVTTVPTMLS</sequence>
<gene>
    <name evidence="1" type="ORF">SAMN05216302_101228</name>
</gene>
<evidence type="ECO:0000313" key="2">
    <source>
        <dbReference type="Proteomes" id="UP000199533"/>
    </source>
</evidence>
<name>A0A1I4BJ51_9PROT</name>